<name>A0A9D2HTW2_9BACE</name>
<dbReference type="Proteomes" id="UP000823860">
    <property type="component" value="Unassembled WGS sequence"/>
</dbReference>
<reference evidence="2" key="1">
    <citation type="journal article" date="2021" name="PeerJ">
        <title>Extensive microbial diversity within the chicken gut microbiome revealed by metagenomics and culture.</title>
        <authorList>
            <person name="Gilroy R."/>
            <person name="Ravi A."/>
            <person name="Getino M."/>
            <person name="Pursley I."/>
            <person name="Horton D.L."/>
            <person name="Alikhan N.F."/>
            <person name="Baker D."/>
            <person name="Gharbi K."/>
            <person name="Hall N."/>
            <person name="Watson M."/>
            <person name="Adriaenssens E.M."/>
            <person name="Foster-Nyarko E."/>
            <person name="Jarju S."/>
            <person name="Secka A."/>
            <person name="Antonio M."/>
            <person name="Oren A."/>
            <person name="Chaudhuri R.R."/>
            <person name="La Ragione R."/>
            <person name="Hildebrand F."/>
            <person name="Pallen M.J."/>
        </authorList>
    </citation>
    <scope>NUCLEOTIDE SEQUENCE</scope>
    <source>
        <strain evidence="2">ChiHecec1B25-7008</strain>
    </source>
</reference>
<evidence type="ECO:0008006" key="4">
    <source>
        <dbReference type="Google" id="ProtNLM"/>
    </source>
</evidence>
<feature type="signal peptide" evidence="1">
    <location>
        <begin position="1"/>
        <end position="21"/>
    </location>
</feature>
<feature type="chain" id="PRO_5039676826" description="Lipoprotein" evidence="1">
    <location>
        <begin position="22"/>
        <end position="237"/>
    </location>
</feature>
<reference evidence="2" key="2">
    <citation type="submission" date="2021-04" db="EMBL/GenBank/DDBJ databases">
        <authorList>
            <person name="Gilroy R."/>
        </authorList>
    </citation>
    <scope>NUCLEOTIDE SEQUENCE</scope>
    <source>
        <strain evidence="2">ChiHecec1B25-7008</strain>
    </source>
</reference>
<gene>
    <name evidence="2" type="ORF">H9785_11350</name>
</gene>
<dbReference type="EMBL" id="DWZE01000138">
    <property type="protein sequence ID" value="HJA84546.1"/>
    <property type="molecule type" value="Genomic_DNA"/>
</dbReference>
<dbReference type="PROSITE" id="PS51257">
    <property type="entry name" value="PROKAR_LIPOPROTEIN"/>
    <property type="match status" value="1"/>
</dbReference>
<evidence type="ECO:0000313" key="2">
    <source>
        <dbReference type="EMBL" id="HJA84546.1"/>
    </source>
</evidence>
<comment type="caution">
    <text evidence="2">The sequence shown here is derived from an EMBL/GenBank/DDBJ whole genome shotgun (WGS) entry which is preliminary data.</text>
</comment>
<sequence>MKLKQLILGSAAVVAGAWALASCGGGNASKDSLFGEIPGAYEEKLVDLTQELSKLKEKGEGEGDLKTAMQGIASIVESFEKMEEEFQPMADKMVGRTLPYTEADGLPYKIVSDIKVEKVRLPEYAFFGGGERPLRLDVVFDAVMTQASDETIVQYYYLMDDDTPICAETTSGFLAPLAEGDTLHVEETIYAPEIPAKYINGCNRLKFVSKQTYDAEKDAINEQEKQWKKEREAMLGE</sequence>
<accession>A0A9D2HTW2</accession>
<organism evidence="2 3">
    <name type="scientific">Candidatus Bacteroides intestinavium</name>
    <dbReference type="NCBI Taxonomy" id="2838469"/>
    <lineage>
        <taxon>Bacteria</taxon>
        <taxon>Pseudomonadati</taxon>
        <taxon>Bacteroidota</taxon>
        <taxon>Bacteroidia</taxon>
        <taxon>Bacteroidales</taxon>
        <taxon>Bacteroidaceae</taxon>
        <taxon>Bacteroides</taxon>
    </lineage>
</organism>
<evidence type="ECO:0000256" key="1">
    <source>
        <dbReference type="SAM" id="SignalP"/>
    </source>
</evidence>
<protein>
    <recommendedName>
        <fullName evidence="4">Lipoprotein</fullName>
    </recommendedName>
</protein>
<dbReference type="AlphaFoldDB" id="A0A9D2HTW2"/>
<evidence type="ECO:0000313" key="3">
    <source>
        <dbReference type="Proteomes" id="UP000823860"/>
    </source>
</evidence>
<keyword evidence="1" id="KW-0732">Signal</keyword>
<proteinExistence type="predicted"/>